<keyword evidence="3" id="KW-1185">Reference proteome</keyword>
<proteinExistence type="predicted"/>
<dbReference type="InterPro" id="IPR002509">
    <property type="entry name" value="NODB_dom"/>
</dbReference>
<dbReference type="InterPro" id="IPR011330">
    <property type="entry name" value="Glyco_hydro/deAcase_b/a-brl"/>
</dbReference>
<dbReference type="Gene3D" id="3.20.20.370">
    <property type="entry name" value="Glycoside hydrolase/deacetylase"/>
    <property type="match status" value="1"/>
</dbReference>
<dbReference type="GO" id="GO:0005975">
    <property type="term" value="P:carbohydrate metabolic process"/>
    <property type="evidence" value="ECO:0007669"/>
    <property type="project" value="InterPro"/>
</dbReference>
<name>A0A6F8ZGH2_9FIRM</name>
<dbReference type="SUPFAM" id="SSF88713">
    <property type="entry name" value="Glycoside hydrolase/deacetylase"/>
    <property type="match status" value="1"/>
</dbReference>
<dbReference type="InterPro" id="IPR050248">
    <property type="entry name" value="Polysacc_deacetylase_ArnD"/>
</dbReference>
<evidence type="ECO:0000313" key="3">
    <source>
        <dbReference type="Proteomes" id="UP000503399"/>
    </source>
</evidence>
<dbReference type="Proteomes" id="UP000503399">
    <property type="component" value="Chromosome"/>
</dbReference>
<dbReference type="GO" id="GO:0016810">
    <property type="term" value="F:hydrolase activity, acting on carbon-nitrogen (but not peptide) bonds"/>
    <property type="evidence" value="ECO:0007669"/>
    <property type="project" value="InterPro"/>
</dbReference>
<organism evidence="2 3">
    <name type="scientific">Candidatus Hydrogenisulfobacillus filiaventi</name>
    <dbReference type="NCBI Taxonomy" id="2707344"/>
    <lineage>
        <taxon>Bacteria</taxon>
        <taxon>Bacillati</taxon>
        <taxon>Bacillota</taxon>
        <taxon>Clostridia</taxon>
        <taxon>Eubacteriales</taxon>
        <taxon>Clostridiales Family XVII. Incertae Sedis</taxon>
        <taxon>Candidatus Hydrogenisulfobacillus</taxon>
    </lineage>
</organism>
<dbReference type="KEGG" id="hfv:R50_1374"/>
<accession>A0A6F8ZGH2</accession>
<reference evidence="2 3" key="1">
    <citation type="submission" date="2020-02" db="EMBL/GenBank/DDBJ databases">
        <authorList>
            <person name="Hogendoorn C."/>
        </authorList>
    </citation>
    <scope>NUCLEOTIDE SEQUENCE [LARGE SCALE GENOMIC DNA]</scope>
    <source>
        <strain evidence="2">R501</strain>
    </source>
</reference>
<protein>
    <submittedName>
        <fullName evidence="2">NodB homology domain-containing protein</fullName>
    </submittedName>
</protein>
<sequence length="250" mass="27571">MQDRLRPWGRVLGLVLAVWLAWAGGWGRALAMAPPSPLPPGAERWTLRGVKTDRKVVALTFDISWGTVMPPKVFAILEREHVPATMFVSGPWAGRQGADLVRRMAAAGMEVESHGWAHVNYTGLSDQGVQDNIRRAGAVIRQLTGRDPRFVRPPNGDFSPRTLAAARAVGYTTVTWGTDSLDWMNPGVDTIIRRVVTRVHPGDIVLLHASDTCKQTDLALPAIIRDLRARGYQLVTLEQLLQTGTPDFRD</sequence>
<evidence type="ECO:0000259" key="1">
    <source>
        <dbReference type="PROSITE" id="PS51677"/>
    </source>
</evidence>
<dbReference type="GO" id="GO:0016020">
    <property type="term" value="C:membrane"/>
    <property type="evidence" value="ECO:0007669"/>
    <property type="project" value="TreeGrafter"/>
</dbReference>
<dbReference type="PANTHER" id="PTHR10587">
    <property type="entry name" value="GLYCOSYL TRANSFERASE-RELATED"/>
    <property type="match status" value="1"/>
</dbReference>
<dbReference type="EMBL" id="LR778114">
    <property type="protein sequence ID" value="CAB1128880.1"/>
    <property type="molecule type" value="Genomic_DNA"/>
</dbReference>
<dbReference type="PROSITE" id="PS51677">
    <property type="entry name" value="NODB"/>
    <property type="match status" value="1"/>
</dbReference>
<dbReference type="Pfam" id="PF01522">
    <property type="entry name" value="Polysacc_deac_1"/>
    <property type="match status" value="1"/>
</dbReference>
<evidence type="ECO:0000313" key="2">
    <source>
        <dbReference type="EMBL" id="CAB1128880.1"/>
    </source>
</evidence>
<gene>
    <name evidence="2" type="ORF">R50_1374</name>
</gene>
<feature type="domain" description="NodB homology" evidence="1">
    <location>
        <begin position="55"/>
        <end position="235"/>
    </location>
</feature>
<dbReference type="PANTHER" id="PTHR10587:SF128">
    <property type="entry name" value="POLYSACCHARIDE DEACETYLASE PDAB-RELATED"/>
    <property type="match status" value="1"/>
</dbReference>
<dbReference type="AlphaFoldDB" id="A0A6F8ZGH2"/>